<dbReference type="PANTHER" id="PTHR19303">
    <property type="entry name" value="TRANSPOSON"/>
    <property type="match status" value="1"/>
</dbReference>
<reference evidence="1" key="1">
    <citation type="submission" date="2023-10" db="EMBL/GenBank/DDBJ databases">
        <title>Genome assemblies of two species of porcelain crab, Petrolisthes cinctipes and Petrolisthes manimaculis (Anomura: Porcellanidae).</title>
        <authorList>
            <person name="Angst P."/>
        </authorList>
    </citation>
    <scope>NUCLEOTIDE SEQUENCE</scope>
    <source>
        <strain evidence="1">PB745_01</strain>
        <tissue evidence="1">Gill</tissue>
    </source>
</reference>
<gene>
    <name evidence="1" type="ORF">Pcinc_006951</name>
</gene>
<name>A0AAE1GBY4_PETCI</name>
<sequence length="123" mass="14022">MLFLKRKELKHAKFIGECASADDEATRDYPEVLKGIINEGGYSPHLIYNVDETALYYKAIPKGTYISKHHEQARGRKTGKSRITVMFTVNITGSHKQRPVVVHKASRPRCNKKLRDMDDSGVY</sequence>
<dbReference type="InterPro" id="IPR050863">
    <property type="entry name" value="CenT-Element_Derived"/>
</dbReference>
<evidence type="ECO:0000313" key="2">
    <source>
        <dbReference type="Proteomes" id="UP001286313"/>
    </source>
</evidence>
<keyword evidence="2" id="KW-1185">Reference proteome</keyword>
<dbReference type="GO" id="GO:0003677">
    <property type="term" value="F:DNA binding"/>
    <property type="evidence" value="ECO:0007669"/>
    <property type="project" value="TreeGrafter"/>
</dbReference>
<evidence type="ECO:0000313" key="1">
    <source>
        <dbReference type="EMBL" id="KAK3889076.1"/>
    </source>
</evidence>
<dbReference type="PANTHER" id="PTHR19303:SF73">
    <property type="entry name" value="PROTEIN PDC2"/>
    <property type="match status" value="1"/>
</dbReference>
<comment type="caution">
    <text evidence="1">The sequence shown here is derived from an EMBL/GenBank/DDBJ whole genome shotgun (WGS) entry which is preliminary data.</text>
</comment>
<protein>
    <submittedName>
        <fullName evidence="1">Uncharacterized protein</fullName>
    </submittedName>
</protein>
<dbReference type="GO" id="GO:0005634">
    <property type="term" value="C:nucleus"/>
    <property type="evidence" value="ECO:0007669"/>
    <property type="project" value="TreeGrafter"/>
</dbReference>
<dbReference type="Proteomes" id="UP001286313">
    <property type="component" value="Unassembled WGS sequence"/>
</dbReference>
<organism evidence="1 2">
    <name type="scientific">Petrolisthes cinctipes</name>
    <name type="common">Flat porcelain crab</name>
    <dbReference type="NCBI Taxonomy" id="88211"/>
    <lineage>
        <taxon>Eukaryota</taxon>
        <taxon>Metazoa</taxon>
        <taxon>Ecdysozoa</taxon>
        <taxon>Arthropoda</taxon>
        <taxon>Crustacea</taxon>
        <taxon>Multicrustacea</taxon>
        <taxon>Malacostraca</taxon>
        <taxon>Eumalacostraca</taxon>
        <taxon>Eucarida</taxon>
        <taxon>Decapoda</taxon>
        <taxon>Pleocyemata</taxon>
        <taxon>Anomura</taxon>
        <taxon>Galatheoidea</taxon>
        <taxon>Porcellanidae</taxon>
        <taxon>Petrolisthes</taxon>
    </lineage>
</organism>
<accession>A0AAE1GBY4</accession>
<dbReference type="AlphaFoldDB" id="A0AAE1GBY4"/>
<dbReference type="EMBL" id="JAWQEG010000506">
    <property type="protein sequence ID" value="KAK3889076.1"/>
    <property type="molecule type" value="Genomic_DNA"/>
</dbReference>
<proteinExistence type="predicted"/>